<dbReference type="Proteomes" id="UP001054252">
    <property type="component" value="Unassembled WGS sequence"/>
</dbReference>
<dbReference type="SUPFAM" id="SSF48403">
    <property type="entry name" value="Ankyrin repeat"/>
    <property type="match status" value="1"/>
</dbReference>
<dbReference type="AlphaFoldDB" id="A0AAV5HMQ9"/>
<dbReference type="PANTHER" id="PTHR24121:SF29">
    <property type="match status" value="1"/>
</dbReference>
<comment type="caution">
    <text evidence="1">The sequence shown here is derived from an EMBL/GenBank/DDBJ whole genome shotgun (WGS) entry which is preliminary data.</text>
</comment>
<evidence type="ECO:0000313" key="2">
    <source>
        <dbReference type="Proteomes" id="UP001054252"/>
    </source>
</evidence>
<reference evidence="1 2" key="1">
    <citation type="journal article" date="2021" name="Commun. Biol.">
        <title>The genome of Shorea leprosula (Dipterocarpaceae) highlights the ecological relevance of drought in aseasonal tropical rainforests.</title>
        <authorList>
            <person name="Ng K.K.S."/>
            <person name="Kobayashi M.J."/>
            <person name="Fawcett J.A."/>
            <person name="Hatakeyama M."/>
            <person name="Paape T."/>
            <person name="Ng C.H."/>
            <person name="Ang C.C."/>
            <person name="Tnah L.H."/>
            <person name="Lee C.T."/>
            <person name="Nishiyama T."/>
            <person name="Sese J."/>
            <person name="O'Brien M.J."/>
            <person name="Copetti D."/>
            <person name="Mohd Noor M.I."/>
            <person name="Ong R.C."/>
            <person name="Putra M."/>
            <person name="Sireger I.Z."/>
            <person name="Indrioko S."/>
            <person name="Kosugi Y."/>
            <person name="Izuno A."/>
            <person name="Isagi Y."/>
            <person name="Lee S.L."/>
            <person name="Shimizu K.K."/>
        </authorList>
    </citation>
    <scope>NUCLEOTIDE SEQUENCE [LARGE SCALE GENOMIC DNA]</scope>
    <source>
        <strain evidence="1">214</strain>
    </source>
</reference>
<dbReference type="Pfam" id="PF12796">
    <property type="entry name" value="Ank_2"/>
    <property type="match status" value="2"/>
</dbReference>
<sequence length="324" mass="37193">MTKEINLACIRSDLENFEVMKVSYELALRNECESIKTLYQTKRCALFHTITPCEDTVFHIAAYLGSTELLYVLFEMVPMSRTWEVLTMKNMHGNTLLHEAATNDKVDAAKFLIEKAHGERVTMLMEQNQLGETPLYRAAAFGTKEIVEYLANEVEKEEGALQTNFTRSSDNLSILHIAIMNEQFETARWLLDKDPDLAMKENYEKTCLHVLATMSTAFKSSSGKMSGFKEIMYGMIPGDLVHRDKTDQYVPSQSCEDMKDHQPKTSLSMHCCCFFIHFWIRFWMFLEGMHPNNFFIYLISMFGLRGGTKGSEAKVLTSTTFCFP</sequence>
<dbReference type="EMBL" id="BPVZ01000004">
    <property type="protein sequence ID" value="GKU89913.1"/>
    <property type="molecule type" value="Genomic_DNA"/>
</dbReference>
<dbReference type="InterPro" id="IPR036770">
    <property type="entry name" value="Ankyrin_rpt-contain_sf"/>
</dbReference>
<dbReference type="SMART" id="SM00248">
    <property type="entry name" value="ANK"/>
    <property type="match status" value="4"/>
</dbReference>
<gene>
    <name evidence="1" type="ORF">SLEP1_g3983</name>
</gene>
<keyword evidence="2" id="KW-1185">Reference proteome</keyword>
<evidence type="ECO:0000313" key="1">
    <source>
        <dbReference type="EMBL" id="GKU89913.1"/>
    </source>
</evidence>
<dbReference type="PANTHER" id="PTHR24121">
    <property type="entry name" value="NO MECHANORECEPTOR POTENTIAL C, ISOFORM D-RELATED"/>
    <property type="match status" value="1"/>
</dbReference>
<proteinExistence type="predicted"/>
<organism evidence="1 2">
    <name type="scientific">Rubroshorea leprosula</name>
    <dbReference type="NCBI Taxonomy" id="152421"/>
    <lineage>
        <taxon>Eukaryota</taxon>
        <taxon>Viridiplantae</taxon>
        <taxon>Streptophyta</taxon>
        <taxon>Embryophyta</taxon>
        <taxon>Tracheophyta</taxon>
        <taxon>Spermatophyta</taxon>
        <taxon>Magnoliopsida</taxon>
        <taxon>eudicotyledons</taxon>
        <taxon>Gunneridae</taxon>
        <taxon>Pentapetalae</taxon>
        <taxon>rosids</taxon>
        <taxon>malvids</taxon>
        <taxon>Malvales</taxon>
        <taxon>Dipterocarpaceae</taxon>
        <taxon>Rubroshorea</taxon>
    </lineage>
</organism>
<dbReference type="Gene3D" id="1.25.40.20">
    <property type="entry name" value="Ankyrin repeat-containing domain"/>
    <property type="match status" value="1"/>
</dbReference>
<protein>
    <submittedName>
        <fullName evidence="1">Uncharacterized protein</fullName>
    </submittedName>
</protein>
<dbReference type="InterPro" id="IPR002110">
    <property type="entry name" value="Ankyrin_rpt"/>
</dbReference>
<accession>A0AAV5HMQ9</accession>
<name>A0AAV5HMQ9_9ROSI</name>